<name>A0A5A9NDC0_9TELE</name>
<feature type="compositionally biased region" description="Polar residues" evidence="1">
    <location>
        <begin position="95"/>
        <end position="106"/>
    </location>
</feature>
<gene>
    <name evidence="2" type="ORF">E1301_Tti002506</name>
</gene>
<dbReference type="AlphaFoldDB" id="A0A5A9NDC0"/>
<comment type="caution">
    <text evidence="2">The sequence shown here is derived from an EMBL/GenBank/DDBJ whole genome shotgun (WGS) entry which is preliminary data.</text>
</comment>
<sequence>MTSDSNHHKHSDYDPRHKEMYGKIASERESATASMLSTLQDDKRLPPLQLVGNATNQSAGREGASAAQWAYRLETEQIKVTAGSGQRRKPAVDQPSLSTFNTSEHS</sequence>
<organism evidence="2 3">
    <name type="scientific">Triplophysa tibetana</name>
    <dbReference type="NCBI Taxonomy" id="1572043"/>
    <lineage>
        <taxon>Eukaryota</taxon>
        <taxon>Metazoa</taxon>
        <taxon>Chordata</taxon>
        <taxon>Craniata</taxon>
        <taxon>Vertebrata</taxon>
        <taxon>Euteleostomi</taxon>
        <taxon>Actinopterygii</taxon>
        <taxon>Neopterygii</taxon>
        <taxon>Teleostei</taxon>
        <taxon>Ostariophysi</taxon>
        <taxon>Cypriniformes</taxon>
        <taxon>Nemacheilidae</taxon>
        <taxon>Triplophysa</taxon>
    </lineage>
</organism>
<accession>A0A5A9NDC0</accession>
<evidence type="ECO:0000256" key="1">
    <source>
        <dbReference type="SAM" id="MobiDB-lite"/>
    </source>
</evidence>
<keyword evidence="3" id="KW-1185">Reference proteome</keyword>
<dbReference type="Proteomes" id="UP000324632">
    <property type="component" value="Chromosome 20"/>
</dbReference>
<feature type="region of interest" description="Disordered" evidence="1">
    <location>
        <begin position="81"/>
        <end position="106"/>
    </location>
</feature>
<dbReference type="EMBL" id="SOYY01000020">
    <property type="protein sequence ID" value="KAA0707185.1"/>
    <property type="molecule type" value="Genomic_DNA"/>
</dbReference>
<evidence type="ECO:0000313" key="2">
    <source>
        <dbReference type="EMBL" id="KAA0707185.1"/>
    </source>
</evidence>
<reference evidence="2 3" key="1">
    <citation type="journal article" date="2019" name="Mol. Ecol. Resour.">
        <title>Chromosome-level genome assembly of Triplophysa tibetana, a fish adapted to the harsh high-altitude environment of the Tibetan Plateau.</title>
        <authorList>
            <person name="Yang X."/>
            <person name="Liu H."/>
            <person name="Ma Z."/>
            <person name="Zou Y."/>
            <person name="Zou M."/>
            <person name="Mao Y."/>
            <person name="Li X."/>
            <person name="Wang H."/>
            <person name="Chen T."/>
            <person name="Wang W."/>
            <person name="Yang R."/>
        </authorList>
    </citation>
    <scope>NUCLEOTIDE SEQUENCE [LARGE SCALE GENOMIC DNA]</scope>
    <source>
        <strain evidence="2">TTIB1903HZAU</strain>
        <tissue evidence="2">Muscle</tissue>
    </source>
</reference>
<evidence type="ECO:0000313" key="3">
    <source>
        <dbReference type="Proteomes" id="UP000324632"/>
    </source>
</evidence>
<proteinExistence type="predicted"/>
<feature type="compositionally biased region" description="Basic and acidic residues" evidence="1">
    <location>
        <begin position="11"/>
        <end position="20"/>
    </location>
</feature>
<protein>
    <submittedName>
        <fullName evidence="2">Uncharacterized protein</fullName>
    </submittedName>
</protein>
<feature type="region of interest" description="Disordered" evidence="1">
    <location>
        <begin position="1"/>
        <end position="20"/>
    </location>
</feature>